<evidence type="ECO:0000256" key="1">
    <source>
        <dbReference type="ARBA" id="ARBA00022737"/>
    </source>
</evidence>
<dbReference type="PROSITE" id="PS50088">
    <property type="entry name" value="ANK_REPEAT"/>
    <property type="match status" value="1"/>
</dbReference>
<dbReference type="AlphaFoldDB" id="A0A8S3VR15"/>
<dbReference type="Gene3D" id="1.25.40.20">
    <property type="entry name" value="Ankyrin repeat-containing domain"/>
    <property type="match status" value="2"/>
</dbReference>
<dbReference type="PANTHER" id="PTHR24198">
    <property type="entry name" value="ANKYRIN REPEAT AND PROTEIN KINASE DOMAIN-CONTAINING PROTEIN"/>
    <property type="match status" value="1"/>
</dbReference>
<feature type="repeat" description="ANK" evidence="3">
    <location>
        <begin position="28"/>
        <end position="60"/>
    </location>
</feature>
<dbReference type="GO" id="GO:0005737">
    <property type="term" value="C:cytoplasm"/>
    <property type="evidence" value="ECO:0007669"/>
    <property type="project" value="TreeGrafter"/>
</dbReference>
<reference evidence="4" key="1">
    <citation type="submission" date="2021-03" db="EMBL/GenBank/DDBJ databases">
        <authorList>
            <person name="Bekaert M."/>
        </authorList>
    </citation>
    <scope>NUCLEOTIDE SEQUENCE</scope>
</reference>
<evidence type="ECO:0000313" key="4">
    <source>
        <dbReference type="EMBL" id="CAG2256814.1"/>
    </source>
</evidence>
<dbReference type="EMBL" id="CAJPWZ010003316">
    <property type="protein sequence ID" value="CAG2256814.1"/>
    <property type="molecule type" value="Genomic_DNA"/>
</dbReference>
<dbReference type="Pfam" id="PF12796">
    <property type="entry name" value="Ank_2"/>
    <property type="match status" value="2"/>
</dbReference>
<accession>A0A8S3VR15</accession>
<organism evidence="4 5">
    <name type="scientific">Mytilus edulis</name>
    <name type="common">Blue mussel</name>
    <dbReference type="NCBI Taxonomy" id="6550"/>
    <lineage>
        <taxon>Eukaryota</taxon>
        <taxon>Metazoa</taxon>
        <taxon>Spiralia</taxon>
        <taxon>Lophotrochozoa</taxon>
        <taxon>Mollusca</taxon>
        <taxon>Bivalvia</taxon>
        <taxon>Autobranchia</taxon>
        <taxon>Pteriomorphia</taxon>
        <taxon>Mytilida</taxon>
        <taxon>Mytiloidea</taxon>
        <taxon>Mytilidae</taxon>
        <taxon>Mytilinae</taxon>
        <taxon>Mytilus</taxon>
    </lineage>
</organism>
<proteinExistence type="predicted"/>
<protein>
    <submittedName>
        <fullName evidence="4">Uncharacterized protein</fullName>
    </submittedName>
</protein>
<dbReference type="OrthoDB" id="194358at2759"/>
<dbReference type="Proteomes" id="UP000683360">
    <property type="component" value="Unassembled WGS sequence"/>
</dbReference>
<sequence length="151" mass="16732">MRACTCGNIDVVYLLIKAGSNIIHANHNGWTALLVAYRNNQERIATMLIASGASIMMSSLFSACASGDLTLTKVITARGIDINDIRNDGLTPLMVACKLHQYSVVDFLVNEKACFNNDITVMNLFCEEYDNEGFNVLTRLVKMDIHYPSSY</sequence>
<keyword evidence="2 3" id="KW-0040">ANK repeat</keyword>
<keyword evidence="5" id="KW-1185">Reference proteome</keyword>
<evidence type="ECO:0000256" key="3">
    <source>
        <dbReference type="PROSITE-ProRule" id="PRU00023"/>
    </source>
</evidence>
<comment type="caution">
    <text evidence="4">The sequence shown here is derived from an EMBL/GenBank/DDBJ whole genome shotgun (WGS) entry which is preliminary data.</text>
</comment>
<dbReference type="SUPFAM" id="SSF48403">
    <property type="entry name" value="Ankyrin repeat"/>
    <property type="match status" value="1"/>
</dbReference>
<keyword evidence="1" id="KW-0677">Repeat</keyword>
<evidence type="ECO:0000256" key="2">
    <source>
        <dbReference type="ARBA" id="ARBA00023043"/>
    </source>
</evidence>
<dbReference type="InterPro" id="IPR036770">
    <property type="entry name" value="Ankyrin_rpt-contain_sf"/>
</dbReference>
<dbReference type="SMART" id="SM00248">
    <property type="entry name" value="ANK"/>
    <property type="match status" value="3"/>
</dbReference>
<gene>
    <name evidence="4" type="ORF">MEDL_68086</name>
</gene>
<evidence type="ECO:0000313" key="5">
    <source>
        <dbReference type="Proteomes" id="UP000683360"/>
    </source>
</evidence>
<dbReference type="PANTHER" id="PTHR24198:SF185">
    <property type="entry name" value="ANKYRIN-3"/>
    <property type="match status" value="1"/>
</dbReference>
<name>A0A8S3VR15_MYTED</name>
<dbReference type="InterPro" id="IPR002110">
    <property type="entry name" value="Ankyrin_rpt"/>
</dbReference>